<reference evidence="3 4" key="1">
    <citation type="journal article" date="2012" name="Science">
        <title>The Paleozoic origin of enzymatic lignin decomposition reconstructed from 31 fungal genomes.</title>
        <authorList>
            <person name="Floudas D."/>
            <person name="Binder M."/>
            <person name="Riley R."/>
            <person name="Barry K."/>
            <person name="Blanchette R.A."/>
            <person name="Henrissat B."/>
            <person name="Martinez A.T."/>
            <person name="Otillar R."/>
            <person name="Spatafora J.W."/>
            <person name="Yadav J.S."/>
            <person name="Aerts A."/>
            <person name="Benoit I."/>
            <person name="Boyd A."/>
            <person name="Carlson A."/>
            <person name="Copeland A."/>
            <person name="Coutinho P.M."/>
            <person name="de Vries R.P."/>
            <person name="Ferreira P."/>
            <person name="Findley K."/>
            <person name="Foster B."/>
            <person name="Gaskell J."/>
            <person name="Glotzer D."/>
            <person name="Gorecki P."/>
            <person name="Heitman J."/>
            <person name="Hesse C."/>
            <person name="Hori C."/>
            <person name="Igarashi K."/>
            <person name="Jurgens J.A."/>
            <person name="Kallen N."/>
            <person name="Kersten P."/>
            <person name="Kohler A."/>
            <person name="Kuees U."/>
            <person name="Kumar T.K.A."/>
            <person name="Kuo A."/>
            <person name="LaButti K."/>
            <person name="Larrondo L.F."/>
            <person name="Lindquist E."/>
            <person name="Ling A."/>
            <person name="Lombard V."/>
            <person name="Lucas S."/>
            <person name="Lundell T."/>
            <person name="Martin R."/>
            <person name="McLaughlin D.J."/>
            <person name="Morgenstern I."/>
            <person name="Morin E."/>
            <person name="Murat C."/>
            <person name="Nagy L.G."/>
            <person name="Nolan M."/>
            <person name="Ohm R.A."/>
            <person name="Patyshakuliyeva A."/>
            <person name="Rokas A."/>
            <person name="Ruiz-Duenas F.J."/>
            <person name="Sabat G."/>
            <person name="Salamov A."/>
            <person name="Samejima M."/>
            <person name="Schmutz J."/>
            <person name="Slot J.C."/>
            <person name="St John F."/>
            <person name="Stenlid J."/>
            <person name="Sun H."/>
            <person name="Sun S."/>
            <person name="Syed K."/>
            <person name="Tsang A."/>
            <person name="Wiebenga A."/>
            <person name="Young D."/>
            <person name="Pisabarro A."/>
            <person name="Eastwood D.C."/>
            <person name="Martin F."/>
            <person name="Cullen D."/>
            <person name="Grigoriev I.V."/>
            <person name="Hibbett D.S."/>
        </authorList>
    </citation>
    <scope>NUCLEOTIDE SEQUENCE [LARGE SCALE GENOMIC DNA]</scope>
    <source>
        <strain evidence="3 4">DJM-731 SS1</strain>
    </source>
</reference>
<dbReference type="SUPFAM" id="SSF81383">
    <property type="entry name" value="F-box domain"/>
    <property type="match status" value="1"/>
</dbReference>
<evidence type="ECO:0000313" key="3">
    <source>
        <dbReference type="EMBL" id="EJT96673.1"/>
    </source>
</evidence>
<feature type="domain" description="F-box" evidence="2">
    <location>
        <begin position="75"/>
        <end position="124"/>
    </location>
</feature>
<dbReference type="STRING" id="1858805.M5FNZ9"/>
<dbReference type="InterPro" id="IPR001810">
    <property type="entry name" value="F-box_dom"/>
</dbReference>
<dbReference type="EMBL" id="JH795881">
    <property type="protein sequence ID" value="EJT96673.1"/>
    <property type="molecule type" value="Genomic_DNA"/>
</dbReference>
<dbReference type="RefSeq" id="XP_040623571.1">
    <property type="nucleotide sequence ID" value="XM_040769428.1"/>
</dbReference>
<dbReference type="GeneID" id="63684490"/>
<evidence type="ECO:0000259" key="2">
    <source>
        <dbReference type="PROSITE" id="PS50181"/>
    </source>
</evidence>
<organism evidence="3 4">
    <name type="scientific">Dacryopinax primogenitus (strain DJM 731)</name>
    <name type="common">Brown rot fungus</name>
    <dbReference type="NCBI Taxonomy" id="1858805"/>
    <lineage>
        <taxon>Eukaryota</taxon>
        <taxon>Fungi</taxon>
        <taxon>Dikarya</taxon>
        <taxon>Basidiomycota</taxon>
        <taxon>Agaricomycotina</taxon>
        <taxon>Dacrymycetes</taxon>
        <taxon>Dacrymycetales</taxon>
        <taxon>Dacrymycetaceae</taxon>
        <taxon>Dacryopinax</taxon>
    </lineage>
</organism>
<dbReference type="PROSITE" id="PS50181">
    <property type="entry name" value="FBOX"/>
    <property type="match status" value="1"/>
</dbReference>
<evidence type="ECO:0000313" key="4">
    <source>
        <dbReference type="Proteomes" id="UP000030653"/>
    </source>
</evidence>
<dbReference type="OrthoDB" id="2322499at2759"/>
<evidence type="ECO:0000256" key="1">
    <source>
        <dbReference type="SAM" id="MobiDB-lite"/>
    </source>
</evidence>
<accession>M5FNZ9</accession>
<dbReference type="Proteomes" id="UP000030653">
    <property type="component" value="Unassembled WGS sequence"/>
</dbReference>
<name>M5FNZ9_DACPD</name>
<dbReference type="Pfam" id="PF00646">
    <property type="entry name" value="F-box"/>
    <property type="match status" value="1"/>
</dbReference>
<proteinExistence type="predicted"/>
<dbReference type="AlphaFoldDB" id="M5FNZ9"/>
<dbReference type="InterPro" id="IPR036047">
    <property type="entry name" value="F-box-like_dom_sf"/>
</dbReference>
<feature type="region of interest" description="Disordered" evidence="1">
    <location>
        <begin position="1"/>
        <end position="37"/>
    </location>
</feature>
<keyword evidence="4" id="KW-1185">Reference proteome</keyword>
<sequence length="351" mass="39760">MPTSSTDTDLTAVVGSPSPTAAAQGGQERKASSFGTSDTAADLETFTDAAFDVDRMKYERKKRKMCTEKRSVGRSSWLEEMPANIMLEVFSCVEPIDLFKLSYINKNTRAVLITAESKAIWAQARKNVPGLPGLPPDMTEWFYAALLFQQTCQMCGIDAMARSETPFIRMRLCSACTSKHLKLDKTAKEMGLFLTHLLNASAKQQTQKCNEFARRMKELGHDARDLERIDIKQFVREETWDQVLPRIGMIANANRDRRLREQFVARNQSKARAIFVQLYYALPTELEKNSFLPVKDFLTLRSVRSLLASRAPDDEFDTCARSALPHISAESNAFCARMRRDLKADDDAWRS</sequence>
<dbReference type="HOGENOM" id="CLU_789934_0_0_1"/>
<protein>
    <recommendedName>
        <fullName evidence="2">F-box domain-containing protein</fullName>
    </recommendedName>
</protein>
<gene>
    <name evidence="3" type="ORF">DACRYDRAFT_112481</name>
</gene>